<keyword evidence="3" id="KW-1185">Reference proteome</keyword>
<proteinExistence type="predicted"/>
<name>A0A195EK79_9HYME</name>
<dbReference type="Proteomes" id="UP000078492">
    <property type="component" value="Unassembled WGS sequence"/>
</dbReference>
<evidence type="ECO:0000256" key="1">
    <source>
        <dbReference type="SAM" id="MobiDB-lite"/>
    </source>
</evidence>
<dbReference type="EMBL" id="KQ978801">
    <property type="protein sequence ID" value="KYN28269.1"/>
    <property type="molecule type" value="Genomic_DNA"/>
</dbReference>
<accession>A0A195EK79</accession>
<evidence type="ECO:0000313" key="3">
    <source>
        <dbReference type="Proteomes" id="UP000078492"/>
    </source>
</evidence>
<sequence length="126" mass="13997">MVAVAEEENGCDKKESSEDAETTLWKLSRDESCGERKKSKSGDGKGQKAGDLLGSVVRRNARHPQFTGNQRRECFVAVQGDELDAPFIPRCHRRIISPRARTGSPVHVPPLHSEEAPSWCIATWRA</sequence>
<dbReference type="AlphaFoldDB" id="A0A195EK79"/>
<gene>
    <name evidence="2" type="ORF">ALC57_02330</name>
</gene>
<feature type="compositionally biased region" description="Basic and acidic residues" evidence="1">
    <location>
        <begin position="27"/>
        <end position="48"/>
    </location>
</feature>
<reference evidence="2 3" key="1">
    <citation type="submission" date="2015-09" db="EMBL/GenBank/DDBJ databases">
        <title>Trachymyrmex cornetzi WGS genome.</title>
        <authorList>
            <person name="Nygaard S."/>
            <person name="Hu H."/>
            <person name="Boomsma J."/>
            <person name="Zhang G."/>
        </authorList>
    </citation>
    <scope>NUCLEOTIDE SEQUENCE [LARGE SCALE GENOMIC DNA]</scope>
    <source>
        <strain evidence="2">Tcor2-1</strain>
        <tissue evidence="2">Whole body</tissue>
    </source>
</reference>
<feature type="region of interest" description="Disordered" evidence="1">
    <location>
        <begin position="1"/>
        <end position="65"/>
    </location>
</feature>
<evidence type="ECO:0000313" key="2">
    <source>
        <dbReference type="EMBL" id="KYN28269.1"/>
    </source>
</evidence>
<organism evidence="2 3">
    <name type="scientific">Trachymyrmex cornetzi</name>
    <dbReference type="NCBI Taxonomy" id="471704"/>
    <lineage>
        <taxon>Eukaryota</taxon>
        <taxon>Metazoa</taxon>
        <taxon>Ecdysozoa</taxon>
        <taxon>Arthropoda</taxon>
        <taxon>Hexapoda</taxon>
        <taxon>Insecta</taxon>
        <taxon>Pterygota</taxon>
        <taxon>Neoptera</taxon>
        <taxon>Endopterygota</taxon>
        <taxon>Hymenoptera</taxon>
        <taxon>Apocrita</taxon>
        <taxon>Aculeata</taxon>
        <taxon>Formicoidea</taxon>
        <taxon>Formicidae</taxon>
        <taxon>Myrmicinae</taxon>
        <taxon>Trachymyrmex</taxon>
    </lineage>
</organism>
<protein>
    <submittedName>
        <fullName evidence="2">Uncharacterized protein</fullName>
    </submittedName>
</protein>